<keyword evidence="3" id="KW-0961">Cell wall biogenesis/degradation</keyword>
<dbReference type="InterPro" id="IPR011050">
    <property type="entry name" value="Pectin_lyase_fold/virulence"/>
</dbReference>
<dbReference type="InterPro" id="IPR012334">
    <property type="entry name" value="Pectin_lyas_fold"/>
</dbReference>
<evidence type="ECO:0000256" key="1">
    <source>
        <dbReference type="ARBA" id="ARBA00004613"/>
    </source>
</evidence>
<evidence type="ECO:0000256" key="2">
    <source>
        <dbReference type="ARBA" id="ARBA00022525"/>
    </source>
</evidence>
<dbReference type="Gene3D" id="2.160.20.10">
    <property type="entry name" value="Single-stranded right-handed beta-helix, Pectin lyase-like"/>
    <property type="match status" value="1"/>
</dbReference>
<comment type="subcellular location">
    <subcellularLocation>
        <location evidence="1">Secreted</location>
    </subcellularLocation>
</comment>
<feature type="signal peptide" evidence="5">
    <location>
        <begin position="1"/>
        <end position="26"/>
    </location>
</feature>
<feature type="chain" id="PRO_5032815829" evidence="5">
    <location>
        <begin position="27"/>
        <end position="171"/>
    </location>
</feature>
<dbReference type="GO" id="GO:0071555">
    <property type="term" value="P:cell wall organization"/>
    <property type="evidence" value="ECO:0007669"/>
    <property type="project" value="UniProtKB-KW"/>
</dbReference>
<reference evidence="6" key="1">
    <citation type="submission" date="2020-01" db="EMBL/GenBank/DDBJ databases">
        <title>Genome sequence of Kobresia littledalei, the first chromosome-level genome in the family Cyperaceae.</title>
        <authorList>
            <person name="Qu G."/>
        </authorList>
    </citation>
    <scope>NUCLEOTIDE SEQUENCE</scope>
    <source>
        <strain evidence="6">C.B.Clarke</strain>
        <tissue evidence="6">Leaf</tissue>
    </source>
</reference>
<dbReference type="OrthoDB" id="187139at2759"/>
<keyword evidence="7" id="KW-1185">Reference proteome</keyword>
<organism evidence="6 7">
    <name type="scientific">Carex littledalei</name>
    <dbReference type="NCBI Taxonomy" id="544730"/>
    <lineage>
        <taxon>Eukaryota</taxon>
        <taxon>Viridiplantae</taxon>
        <taxon>Streptophyta</taxon>
        <taxon>Embryophyta</taxon>
        <taxon>Tracheophyta</taxon>
        <taxon>Spermatophyta</taxon>
        <taxon>Magnoliopsida</taxon>
        <taxon>Liliopsida</taxon>
        <taxon>Poales</taxon>
        <taxon>Cyperaceae</taxon>
        <taxon>Cyperoideae</taxon>
        <taxon>Cariceae</taxon>
        <taxon>Carex</taxon>
        <taxon>Carex subgen. Euthyceras</taxon>
    </lineage>
</organism>
<dbReference type="PANTHER" id="PTHR31375">
    <property type="match status" value="1"/>
</dbReference>
<dbReference type="EMBL" id="SWLB01000011">
    <property type="protein sequence ID" value="KAF3332915.1"/>
    <property type="molecule type" value="Genomic_DNA"/>
</dbReference>
<dbReference type="SUPFAM" id="SSF51126">
    <property type="entry name" value="Pectin lyase-like"/>
    <property type="match status" value="1"/>
</dbReference>
<feature type="region of interest" description="Disordered" evidence="4">
    <location>
        <begin position="28"/>
        <end position="94"/>
    </location>
</feature>
<protein>
    <submittedName>
        <fullName evidence="6">Polygalacturonase</fullName>
    </submittedName>
</protein>
<dbReference type="GO" id="GO:0005576">
    <property type="term" value="C:extracellular region"/>
    <property type="evidence" value="ECO:0007669"/>
    <property type="project" value="UniProtKB-SubCell"/>
</dbReference>
<name>A0A833QSW4_9POAL</name>
<gene>
    <name evidence="6" type="ORF">FCM35_KLT02492</name>
</gene>
<keyword evidence="5" id="KW-0732">Signal</keyword>
<comment type="caution">
    <text evidence="6">The sequence shown here is derived from an EMBL/GenBank/DDBJ whole genome shotgun (WGS) entry which is preliminary data.</text>
</comment>
<dbReference type="AlphaFoldDB" id="A0A833QSW4"/>
<sequence length="171" mass="17844">MGISRIKILICLLITLSVLSNNGTLARTHYHKKPNRSNNKKGSNKGEGRGLVSDPPPPPPDSGTVPSDSPPPPPDSGTVPSDPADPIDPNSGPCVFDVRSYGAVGDGSTDDTEAFRSAWKAACAVESAVLLVPSEGNFMITSTTFSGPCRPGLVFQVMHSCSSCSCLSNFL</sequence>
<accession>A0A833QSW4</accession>
<keyword evidence="2" id="KW-0964">Secreted</keyword>
<dbReference type="Proteomes" id="UP000623129">
    <property type="component" value="Unassembled WGS sequence"/>
</dbReference>
<evidence type="ECO:0000313" key="6">
    <source>
        <dbReference type="EMBL" id="KAF3332915.1"/>
    </source>
</evidence>
<evidence type="ECO:0000313" key="7">
    <source>
        <dbReference type="Proteomes" id="UP000623129"/>
    </source>
</evidence>
<feature type="compositionally biased region" description="Basic residues" evidence="4">
    <location>
        <begin position="28"/>
        <end position="43"/>
    </location>
</feature>
<evidence type="ECO:0000256" key="4">
    <source>
        <dbReference type="SAM" id="MobiDB-lite"/>
    </source>
</evidence>
<evidence type="ECO:0000256" key="3">
    <source>
        <dbReference type="ARBA" id="ARBA00023316"/>
    </source>
</evidence>
<proteinExistence type="predicted"/>
<evidence type="ECO:0000256" key="5">
    <source>
        <dbReference type="SAM" id="SignalP"/>
    </source>
</evidence>